<sequence>MIDPRTTLGKPLLFILPRRSEDEERRTIEVPQYRGRKRSYSRSPSTSLERKPAQRAKPSESPAQSELLAEVIQELAITRAPESSRPTDAKPPVPEEAHTRAPTMLELISAIANGRDVTGDFPFQAEEDPKTIVVPREYRPAVQLLHQITMALSTDYIFSSAQLSHADFVALDNFIHKDFFEQVQVKSIHPQKRKEFGDSSSHLSALLISGSMEGLVHMTADATNYLQELSHRPQPGPEDITNRMDILFTNIYNINFRRYEILREVMRVLYLRPEQIQSRLDPLAKYDITSRKLEATIHAANLIVAQMSIVHECYRVVLKEQLLARGVVDPILLPPPTTVTPAAPQVPKPRKRKTKPKSQLVQAPKLPPPQPPPSILQHTVRELLQRPSASTAYSDLQRALEAIVHQKGEELQNGVQADGQRKPLVVTSARNDIRLRDVTSIGD</sequence>
<gene>
    <name evidence="2" type="ORF">CYNAS_LOCUS18580</name>
</gene>
<feature type="region of interest" description="Disordered" evidence="1">
    <location>
        <begin position="78"/>
        <end position="97"/>
    </location>
</feature>
<dbReference type="AlphaFoldDB" id="A0AA36HAD0"/>
<feature type="compositionally biased region" description="Basic and acidic residues" evidence="1">
    <location>
        <begin position="85"/>
        <end position="97"/>
    </location>
</feature>
<feature type="region of interest" description="Disordered" evidence="1">
    <location>
        <begin position="334"/>
        <end position="375"/>
    </location>
</feature>
<comment type="caution">
    <text evidence="2">The sequence shown here is derived from an EMBL/GenBank/DDBJ whole genome shotgun (WGS) entry which is preliminary data.</text>
</comment>
<evidence type="ECO:0000256" key="1">
    <source>
        <dbReference type="SAM" id="MobiDB-lite"/>
    </source>
</evidence>
<feature type="compositionally biased region" description="Pro residues" evidence="1">
    <location>
        <begin position="365"/>
        <end position="374"/>
    </location>
</feature>
<proteinExistence type="predicted"/>
<dbReference type="EMBL" id="CATQJL010000316">
    <property type="protein sequence ID" value="CAJ0606597.1"/>
    <property type="molecule type" value="Genomic_DNA"/>
</dbReference>
<name>A0AA36HAD0_CYLNA</name>
<protein>
    <submittedName>
        <fullName evidence="2">Uncharacterized protein</fullName>
    </submittedName>
</protein>
<evidence type="ECO:0000313" key="2">
    <source>
        <dbReference type="EMBL" id="CAJ0606597.1"/>
    </source>
</evidence>
<evidence type="ECO:0000313" key="3">
    <source>
        <dbReference type="Proteomes" id="UP001176961"/>
    </source>
</evidence>
<feature type="compositionally biased region" description="Basic and acidic residues" evidence="1">
    <location>
        <begin position="18"/>
        <end position="28"/>
    </location>
</feature>
<keyword evidence="3" id="KW-1185">Reference proteome</keyword>
<dbReference type="Proteomes" id="UP001176961">
    <property type="component" value="Unassembled WGS sequence"/>
</dbReference>
<feature type="region of interest" description="Disordered" evidence="1">
    <location>
        <begin position="1"/>
        <end position="65"/>
    </location>
</feature>
<reference evidence="2" key="1">
    <citation type="submission" date="2023-07" db="EMBL/GenBank/DDBJ databases">
        <authorList>
            <consortium name="CYATHOMIX"/>
        </authorList>
    </citation>
    <scope>NUCLEOTIDE SEQUENCE</scope>
    <source>
        <strain evidence="2">N/A</strain>
    </source>
</reference>
<accession>A0AA36HAD0</accession>
<organism evidence="2 3">
    <name type="scientific">Cylicocyclus nassatus</name>
    <name type="common">Nematode worm</name>
    <dbReference type="NCBI Taxonomy" id="53992"/>
    <lineage>
        <taxon>Eukaryota</taxon>
        <taxon>Metazoa</taxon>
        <taxon>Ecdysozoa</taxon>
        <taxon>Nematoda</taxon>
        <taxon>Chromadorea</taxon>
        <taxon>Rhabditida</taxon>
        <taxon>Rhabditina</taxon>
        <taxon>Rhabditomorpha</taxon>
        <taxon>Strongyloidea</taxon>
        <taxon>Strongylidae</taxon>
        <taxon>Cylicocyclus</taxon>
    </lineage>
</organism>